<organism evidence="2 3">
    <name type="scientific">Talaromyces amestolkiae</name>
    <dbReference type="NCBI Taxonomy" id="1196081"/>
    <lineage>
        <taxon>Eukaryota</taxon>
        <taxon>Fungi</taxon>
        <taxon>Dikarya</taxon>
        <taxon>Ascomycota</taxon>
        <taxon>Pezizomycotina</taxon>
        <taxon>Eurotiomycetes</taxon>
        <taxon>Eurotiomycetidae</taxon>
        <taxon>Eurotiales</taxon>
        <taxon>Trichocomaceae</taxon>
        <taxon>Talaromyces</taxon>
        <taxon>Talaromyces sect. Talaromyces</taxon>
    </lineage>
</organism>
<reference evidence="2 3" key="1">
    <citation type="journal article" date="2017" name="Biotechnol. Biofuels">
        <title>Differential beta-glucosidase expression as a function of carbon source availability in Talaromyces amestolkiae: a genomic and proteomic approach.</title>
        <authorList>
            <person name="de Eugenio L.I."/>
            <person name="Mendez-Liter J.A."/>
            <person name="Nieto-Dominguez M."/>
            <person name="Alonso L."/>
            <person name="Gil-Munoz J."/>
            <person name="Barriuso J."/>
            <person name="Prieto A."/>
            <person name="Martinez M.J."/>
        </authorList>
    </citation>
    <scope>NUCLEOTIDE SEQUENCE [LARGE SCALE GENOMIC DNA]</scope>
    <source>
        <strain evidence="2 3">CIB</strain>
    </source>
</reference>
<dbReference type="OrthoDB" id="5428787at2759"/>
<evidence type="ECO:0000256" key="1">
    <source>
        <dbReference type="SAM" id="SignalP"/>
    </source>
</evidence>
<name>A0A364L6J0_TALAM</name>
<dbReference type="STRING" id="1196081.A0A364L6J0"/>
<accession>A0A364L6J0</accession>
<dbReference type="AlphaFoldDB" id="A0A364L6J0"/>
<dbReference type="GeneID" id="63796655"/>
<feature type="chain" id="PRO_5016586322" description="Apple domain-containing protein" evidence="1">
    <location>
        <begin position="19"/>
        <end position="388"/>
    </location>
</feature>
<sequence>MAFRIVLTAGFLLGQVSANAPLARTPLASTPVAAQPSIVCRTELGTESVAVIPTSTVTHTSYDTHPVVVYSTLQDTVTVTPSASWRSLTEYATSTVTVTADTITDTFSTTSTQYSTATSTLTLPPVTSTSTSTISVLSTTTSTISAAAGVTPIADTLAAPTAAKRELSGNSEDSCPNWDDDYQYATAVECVATVVVRTTTTSTLTESPATLTAAEPTSTTITTSTVTSSSTVLPSDASTTLSYSTLLTVTETSTAPAVTSTVTSSTTVISGVTTTSFYAACATNNIASSPLSSDFGSLAGKTIFAIELTNIPGSTVSTVSKTSQYDCCVACQQNAQCAFSYMFTGLQFCYMMTTTSCSSETYGYVDVHSSTDGAITVSNGPCGHLLSH</sequence>
<dbReference type="RefSeq" id="XP_040735943.1">
    <property type="nucleotide sequence ID" value="XM_040880136.1"/>
</dbReference>
<keyword evidence="3" id="KW-1185">Reference proteome</keyword>
<protein>
    <recommendedName>
        <fullName evidence="4">Apple domain-containing protein</fullName>
    </recommendedName>
</protein>
<evidence type="ECO:0000313" key="3">
    <source>
        <dbReference type="Proteomes" id="UP000249363"/>
    </source>
</evidence>
<dbReference type="Proteomes" id="UP000249363">
    <property type="component" value="Unassembled WGS sequence"/>
</dbReference>
<comment type="caution">
    <text evidence="2">The sequence shown here is derived from an EMBL/GenBank/DDBJ whole genome shotgun (WGS) entry which is preliminary data.</text>
</comment>
<evidence type="ECO:0008006" key="4">
    <source>
        <dbReference type="Google" id="ProtNLM"/>
    </source>
</evidence>
<evidence type="ECO:0000313" key="2">
    <source>
        <dbReference type="EMBL" id="RAO71428.1"/>
    </source>
</evidence>
<feature type="signal peptide" evidence="1">
    <location>
        <begin position="1"/>
        <end position="18"/>
    </location>
</feature>
<gene>
    <name evidence="2" type="ORF">BHQ10_007440</name>
</gene>
<proteinExistence type="predicted"/>
<keyword evidence="1" id="KW-0732">Signal</keyword>
<dbReference type="EMBL" id="MIKG01000015">
    <property type="protein sequence ID" value="RAO71428.1"/>
    <property type="molecule type" value="Genomic_DNA"/>
</dbReference>